<dbReference type="Proteomes" id="UP001408789">
    <property type="component" value="Unassembled WGS sequence"/>
</dbReference>
<feature type="compositionally biased region" description="Basic and acidic residues" evidence="1">
    <location>
        <begin position="82"/>
        <end position="92"/>
    </location>
</feature>
<organism evidence="3 4">
    <name type="scientific">Deinandra increscens subsp. villosa</name>
    <dbReference type="NCBI Taxonomy" id="3103831"/>
    <lineage>
        <taxon>Eukaryota</taxon>
        <taxon>Viridiplantae</taxon>
        <taxon>Streptophyta</taxon>
        <taxon>Embryophyta</taxon>
        <taxon>Tracheophyta</taxon>
        <taxon>Spermatophyta</taxon>
        <taxon>Magnoliopsida</taxon>
        <taxon>eudicotyledons</taxon>
        <taxon>Gunneridae</taxon>
        <taxon>Pentapetalae</taxon>
        <taxon>asterids</taxon>
        <taxon>campanulids</taxon>
        <taxon>Asterales</taxon>
        <taxon>Asteraceae</taxon>
        <taxon>Asteroideae</taxon>
        <taxon>Heliantheae alliance</taxon>
        <taxon>Madieae</taxon>
        <taxon>Madiinae</taxon>
        <taxon>Deinandra</taxon>
    </lineage>
</organism>
<dbReference type="PANTHER" id="PTHR37184">
    <property type="entry name" value="CLAVATA3/ESR (CLE)-RELATED PROTEIN 27"/>
    <property type="match status" value="1"/>
</dbReference>
<evidence type="ECO:0000256" key="2">
    <source>
        <dbReference type="SAM" id="Phobius"/>
    </source>
</evidence>
<keyword evidence="2" id="KW-0472">Membrane</keyword>
<feature type="region of interest" description="Disordered" evidence="1">
    <location>
        <begin position="77"/>
        <end position="103"/>
    </location>
</feature>
<dbReference type="AlphaFoldDB" id="A0AAP0GVU5"/>
<feature type="transmembrane region" description="Helical" evidence="2">
    <location>
        <begin position="12"/>
        <end position="31"/>
    </location>
</feature>
<evidence type="ECO:0008006" key="5">
    <source>
        <dbReference type="Google" id="ProtNLM"/>
    </source>
</evidence>
<sequence length="103" mass="11667">MSFSGTRRRSAVYSSMVVLLIIFLVLQIWALNPNCCRVAAIRTPPPPPPPPPPPSAKDSDEIKRSELFKRFFNGRRNFTASPKDKSFEDMKRKVPSCPDPLHN</sequence>
<feature type="region of interest" description="Disordered" evidence="1">
    <location>
        <begin position="40"/>
        <end position="60"/>
    </location>
</feature>
<evidence type="ECO:0000313" key="3">
    <source>
        <dbReference type="EMBL" id="KAK9063736.1"/>
    </source>
</evidence>
<protein>
    <recommendedName>
        <fullName evidence="5">CLAVATA3/ESR-related protein</fullName>
    </recommendedName>
</protein>
<comment type="caution">
    <text evidence="3">The sequence shown here is derived from an EMBL/GenBank/DDBJ whole genome shotgun (WGS) entry which is preliminary data.</text>
</comment>
<proteinExistence type="predicted"/>
<reference evidence="3 4" key="1">
    <citation type="submission" date="2024-04" db="EMBL/GenBank/DDBJ databases">
        <title>The reference genome of an endangered Asteraceae, Deinandra increscens subsp. villosa, native to the Central Coast of California.</title>
        <authorList>
            <person name="Guilliams M."/>
            <person name="Hasenstab-Lehman K."/>
            <person name="Meyer R."/>
            <person name="Mcevoy S."/>
        </authorList>
    </citation>
    <scope>NUCLEOTIDE SEQUENCE [LARGE SCALE GENOMIC DNA]</scope>
    <source>
        <tissue evidence="3">Leaf</tissue>
    </source>
</reference>
<dbReference type="PANTHER" id="PTHR37184:SF2">
    <property type="entry name" value="CLAVATA3_ESR (CLE)-RELATED PROTEIN 43"/>
    <property type="match status" value="1"/>
</dbReference>
<feature type="compositionally biased region" description="Pro residues" evidence="1">
    <location>
        <begin position="43"/>
        <end position="55"/>
    </location>
</feature>
<evidence type="ECO:0000256" key="1">
    <source>
        <dbReference type="SAM" id="MobiDB-lite"/>
    </source>
</evidence>
<dbReference type="InterPro" id="IPR040274">
    <property type="entry name" value="CLE27/CLE43"/>
</dbReference>
<name>A0AAP0GVU5_9ASTR</name>
<gene>
    <name evidence="3" type="ORF">SSX86_017608</name>
</gene>
<accession>A0AAP0GVU5</accession>
<dbReference type="EMBL" id="JBCNJP010000018">
    <property type="protein sequence ID" value="KAK9063736.1"/>
    <property type="molecule type" value="Genomic_DNA"/>
</dbReference>
<keyword evidence="4" id="KW-1185">Reference proteome</keyword>
<evidence type="ECO:0000313" key="4">
    <source>
        <dbReference type="Proteomes" id="UP001408789"/>
    </source>
</evidence>
<keyword evidence="2" id="KW-1133">Transmembrane helix</keyword>
<keyword evidence="2" id="KW-0812">Transmembrane</keyword>